<accession>A0ABS8VM29</accession>
<feature type="compositionally biased region" description="Basic and acidic residues" evidence="1">
    <location>
        <begin position="1"/>
        <end position="10"/>
    </location>
</feature>
<keyword evidence="3" id="KW-1185">Reference proteome</keyword>
<dbReference type="EMBL" id="JACEIK010005485">
    <property type="protein sequence ID" value="MCE0481621.1"/>
    <property type="molecule type" value="Genomic_DNA"/>
</dbReference>
<protein>
    <submittedName>
        <fullName evidence="2">Uncharacterized protein</fullName>
    </submittedName>
</protein>
<evidence type="ECO:0000313" key="2">
    <source>
        <dbReference type="EMBL" id="MCE0481621.1"/>
    </source>
</evidence>
<evidence type="ECO:0000256" key="1">
    <source>
        <dbReference type="SAM" id="MobiDB-lite"/>
    </source>
</evidence>
<feature type="region of interest" description="Disordered" evidence="1">
    <location>
        <begin position="1"/>
        <end position="41"/>
    </location>
</feature>
<organism evidence="2 3">
    <name type="scientific">Datura stramonium</name>
    <name type="common">Jimsonweed</name>
    <name type="synonym">Common thornapple</name>
    <dbReference type="NCBI Taxonomy" id="4076"/>
    <lineage>
        <taxon>Eukaryota</taxon>
        <taxon>Viridiplantae</taxon>
        <taxon>Streptophyta</taxon>
        <taxon>Embryophyta</taxon>
        <taxon>Tracheophyta</taxon>
        <taxon>Spermatophyta</taxon>
        <taxon>Magnoliopsida</taxon>
        <taxon>eudicotyledons</taxon>
        <taxon>Gunneridae</taxon>
        <taxon>Pentapetalae</taxon>
        <taxon>asterids</taxon>
        <taxon>lamiids</taxon>
        <taxon>Solanales</taxon>
        <taxon>Solanaceae</taxon>
        <taxon>Solanoideae</taxon>
        <taxon>Datureae</taxon>
        <taxon>Datura</taxon>
    </lineage>
</organism>
<name>A0ABS8VM29_DATST</name>
<feature type="compositionally biased region" description="Low complexity" evidence="1">
    <location>
        <begin position="16"/>
        <end position="36"/>
    </location>
</feature>
<proteinExistence type="predicted"/>
<evidence type="ECO:0000313" key="3">
    <source>
        <dbReference type="Proteomes" id="UP000823775"/>
    </source>
</evidence>
<dbReference type="Proteomes" id="UP000823775">
    <property type="component" value="Unassembled WGS sequence"/>
</dbReference>
<comment type="caution">
    <text evidence="2">The sequence shown here is derived from an EMBL/GenBank/DDBJ whole genome shotgun (WGS) entry which is preliminary data.</text>
</comment>
<sequence length="120" mass="13565">MASKSDKGMEVDIANKGLKMLPKGKKGSSSSAAKGAPARRFRAKTMEPHELKWFNEQKEAKYAPENWIDECRFTLKFSTICNKVHELVRKFYENWDTSFRESTKAVALVVILYGSSSVIG</sequence>
<gene>
    <name evidence="2" type="ORF">HAX54_039498</name>
</gene>
<reference evidence="2 3" key="1">
    <citation type="journal article" date="2021" name="BMC Genomics">
        <title>Datura genome reveals duplications of psychoactive alkaloid biosynthetic genes and high mutation rate following tissue culture.</title>
        <authorList>
            <person name="Rajewski A."/>
            <person name="Carter-House D."/>
            <person name="Stajich J."/>
            <person name="Litt A."/>
        </authorList>
    </citation>
    <scope>NUCLEOTIDE SEQUENCE [LARGE SCALE GENOMIC DNA]</scope>
    <source>
        <strain evidence="2">AR-01</strain>
    </source>
</reference>